<dbReference type="Pfam" id="PF00170">
    <property type="entry name" value="bZIP_1"/>
    <property type="match status" value="1"/>
</dbReference>
<dbReference type="Proteomes" id="UP000077315">
    <property type="component" value="Unassembled WGS sequence"/>
</dbReference>
<protein>
    <recommendedName>
        <fullName evidence="8">Putative transcription factor kapC</fullName>
    </recommendedName>
</protein>
<dbReference type="SMART" id="SM00338">
    <property type="entry name" value="BRLZ"/>
    <property type="match status" value="1"/>
</dbReference>
<dbReference type="RefSeq" id="XP_018286000.1">
    <property type="nucleotide sequence ID" value="XM_018441931.1"/>
</dbReference>
<sequence length="220" mass="25915">MDQDDSSNHSQLSDQDHHKRRPHSETKRIQQNRAAQRAFRQRKEQYVRDLESKVRDINKWKHRVEQLERENMQLRKQLWEVSDQGSDNLAPLTTKPPHLSRRTSLENDDKIWSTVNHSSLAISCLPQTTTLKPNDRIEEESLLEETKESKFTSRSPRYPFVPPDDPFLPQDENACTFSMIDDKPKDDNNEVLDDLIVLLRNRYRPPIPFQPILCPDPSTH</sequence>
<feature type="region of interest" description="Disordered" evidence="10">
    <location>
        <begin position="86"/>
        <end position="105"/>
    </location>
</feature>
<feature type="compositionally biased region" description="Low complexity" evidence="10">
    <location>
        <begin position="29"/>
        <end position="38"/>
    </location>
</feature>
<organism evidence="12 13">
    <name type="scientific">Phycomyces blakesleeanus (strain ATCC 8743b / DSM 1359 / FGSC 10004 / NBRC 33097 / NRRL 1555)</name>
    <dbReference type="NCBI Taxonomy" id="763407"/>
    <lineage>
        <taxon>Eukaryota</taxon>
        <taxon>Fungi</taxon>
        <taxon>Fungi incertae sedis</taxon>
        <taxon>Mucoromycota</taxon>
        <taxon>Mucoromycotina</taxon>
        <taxon>Mucoromycetes</taxon>
        <taxon>Mucorales</taxon>
        <taxon>Phycomycetaceae</taxon>
        <taxon>Phycomyces</taxon>
    </lineage>
</organism>
<keyword evidence="5" id="KW-0238">DNA-binding</keyword>
<dbReference type="OrthoDB" id="2290838at2759"/>
<evidence type="ECO:0000256" key="10">
    <source>
        <dbReference type="SAM" id="MobiDB-lite"/>
    </source>
</evidence>
<evidence type="ECO:0000256" key="1">
    <source>
        <dbReference type="ARBA" id="ARBA00004049"/>
    </source>
</evidence>
<evidence type="ECO:0000259" key="11">
    <source>
        <dbReference type="PROSITE" id="PS00036"/>
    </source>
</evidence>
<feature type="region of interest" description="Disordered" evidence="10">
    <location>
        <begin position="1"/>
        <end position="45"/>
    </location>
</feature>
<comment type="function">
    <text evidence="1">Putative transcription factor.</text>
</comment>
<dbReference type="InterPro" id="IPR004827">
    <property type="entry name" value="bZIP"/>
</dbReference>
<dbReference type="PROSITE" id="PS00036">
    <property type="entry name" value="BZIP_BASIC"/>
    <property type="match status" value="1"/>
</dbReference>
<evidence type="ECO:0000256" key="7">
    <source>
        <dbReference type="ARBA" id="ARBA00023242"/>
    </source>
</evidence>
<dbReference type="STRING" id="763407.A0A163D133"/>
<dbReference type="SUPFAM" id="SSF57959">
    <property type="entry name" value="Leucine zipper domain"/>
    <property type="match status" value="1"/>
</dbReference>
<evidence type="ECO:0000256" key="9">
    <source>
        <dbReference type="SAM" id="Coils"/>
    </source>
</evidence>
<feature type="domain" description="BZIP" evidence="11">
    <location>
        <begin position="27"/>
        <end position="42"/>
    </location>
</feature>
<dbReference type="EMBL" id="KV440997">
    <property type="protein sequence ID" value="OAD67960.1"/>
    <property type="molecule type" value="Genomic_DNA"/>
</dbReference>
<keyword evidence="4" id="KW-0805">Transcription regulation</keyword>
<evidence type="ECO:0000256" key="3">
    <source>
        <dbReference type="ARBA" id="ARBA00007163"/>
    </source>
</evidence>
<name>A0A163D133_PHYB8</name>
<feature type="region of interest" description="Disordered" evidence="10">
    <location>
        <begin position="143"/>
        <end position="166"/>
    </location>
</feature>
<evidence type="ECO:0000256" key="8">
    <source>
        <dbReference type="ARBA" id="ARBA00044067"/>
    </source>
</evidence>
<evidence type="ECO:0000256" key="5">
    <source>
        <dbReference type="ARBA" id="ARBA00023125"/>
    </source>
</evidence>
<keyword evidence="9" id="KW-0175">Coiled coil</keyword>
<dbReference type="InterPro" id="IPR050936">
    <property type="entry name" value="AP-1-like"/>
</dbReference>
<dbReference type="PANTHER" id="PTHR40621">
    <property type="entry name" value="TRANSCRIPTION FACTOR KAPC-RELATED"/>
    <property type="match status" value="1"/>
</dbReference>
<dbReference type="GO" id="GO:0001228">
    <property type="term" value="F:DNA-binding transcription activator activity, RNA polymerase II-specific"/>
    <property type="evidence" value="ECO:0007669"/>
    <property type="project" value="TreeGrafter"/>
</dbReference>
<proteinExistence type="inferred from homology"/>
<accession>A0A163D133</accession>
<dbReference type="InParanoid" id="A0A163D133"/>
<dbReference type="AlphaFoldDB" id="A0A163D133"/>
<dbReference type="CDD" id="cd14688">
    <property type="entry name" value="bZIP_YAP"/>
    <property type="match status" value="1"/>
</dbReference>
<evidence type="ECO:0000313" key="13">
    <source>
        <dbReference type="Proteomes" id="UP000077315"/>
    </source>
</evidence>
<gene>
    <name evidence="12" type="ORF">PHYBLDRAFT_68332</name>
</gene>
<reference evidence="13" key="1">
    <citation type="submission" date="2015-06" db="EMBL/GenBank/DDBJ databases">
        <title>Expansion of signal transduction pathways in fungi by whole-genome duplication.</title>
        <authorList>
            <consortium name="DOE Joint Genome Institute"/>
            <person name="Corrochano L.M."/>
            <person name="Kuo A."/>
            <person name="Marcet-Houben M."/>
            <person name="Polaino S."/>
            <person name="Salamov A."/>
            <person name="Villalobos J.M."/>
            <person name="Alvarez M.I."/>
            <person name="Avalos J."/>
            <person name="Benito E.P."/>
            <person name="Benoit I."/>
            <person name="Burger G."/>
            <person name="Camino L.P."/>
            <person name="Canovas D."/>
            <person name="Cerda-Olmedo E."/>
            <person name="Cheng J.-F."/>
            <person name="Dominguez A."/>
            <person name="Elias M."/>
            <person name="Eslava A.P."/>
            <person name="Glaser F."/>
            <person name="Grimwood J."/>
            <person name="Gutierrez G."/>
            <person name="Heitman J."/>
            <person name="Henrissat B."/>
            <person name="Iturriaga E.A."/>
            <person name="Lang B.F."/>
            <person name="Lavin J.L."/>
            <person name="Lee S."/>
            <person name="Li W."/>
            <person name="Lindquist E."/>
            <person name="Lopez-Garcia S."/>
            <person name="Luque E.M."/>
            <person name="Marcos A.T."/>
            <person name="Martin J."/>
            <person name="McCluskey K."/>
            <person name="Medina H.R."/>
            <person name="Miralles-Duran A."/>
            <person name="Miyazaki A."/>
            <person name="Munoz-Torres E."/>
            <person name="Oguiza J.A."/>
            <person name="Ohm R."/>
            <person name="Olmedo M."/>
            <person name="Orejas M."/>
            <person name="Ortiz-Castellanos L."/>
            <person name="Pisabarro A.G."/>
            <person name="Rodriguez-Romero J."/>
            <person name="Ruiz-Herrera J."/>
            <person name="Ruiz-Vazquez R."/>
            <person name="Sanz C."/>
            <person name="Schackwitz W."/>
            <person name="Schmutz J."/>
            <person name="Shahriari M."/>
            <person name="Shelest E."/>
            <person name="Silva-Franco F."/>
            <person name="Soanes D."/>
            <person name="Syed K."/>
            <person name="Tagua V.G."/>
            <person name="Talbot N.J."/>
            <person name="Thon M."/>
            <person name="De vries R.P."/>
            <person name="Wiebenga A."/>
            <person name="Yadav J.S."/>
            <person name="Braun E.L."/>
            <person name="Baker S."/>
            <person name="Garre V."/>
            <person name="Horwitz B."/>
            <person name="Torres-Martinez S."/>
            <person name="Idnurm A."/>
            <person name="Herrera-Estrella A."/>
            <person name="Gabaldon T."/>
            <person name="Grigoriev I.V."/>
        </authorList>
    </citation>
    <scope>NUCLEOTIDE SEQUENCE [LARGE SCALE GENOMIC DNA]</scope>
    <source>
        <strain evidence="13">NRRL 1555(-)</strain>
    </source>
</reference>
<dbReference type="GO" id="GO:0000976">
    <property type="term" value="F:transcription cis-regulatory region binding"/>
    <property type="evidence" value="ECO:0007669"/>
    <property type="project" value="InterPro"/>
</dbReference>
<evidence type="ECO:0000313" key="12">
    <source>
        <dbReference type="EMBL" id="OAD67960.1"/>
    </source>
</evidence>
<dbReference type="VEuPathDB" id="FungiDB:PHYBLDRAFT_68332"/>
<dbReference type="GO" id="GO:0090575">
    <property type="term" value="C:RNA polymerase II transcription regulator complex"/>
    <property type="evidence" value="ECO:0007669"/>
    <property type="project" value="TreeGrafter"/>
</dbReference>
<dbReference type="GeneID" id="29002837"/>
<keyword evidence="13" id="KW-1185">Reference proteome</keyword>
<dbReference type="Gene3D" id="1.20.5.170">
    <property type="match status" value="1"/>
</dbReference>
<dbReference type="InterPro" id="IPR046347">
    <property type="entry name" value="bZIP_sf"/>
</dbReference>
<keyword evidence="6" id="KW-0804">Transcription</keyword>
<evidence type="ECO:0000256" key="6">
    <source>
        <dbReference type="ARBA" id="ARBA00023163"/>
    </source>
</evidence>
<comment type="similarity">
    <text evidence="3">Belongs to the bZIP family.</text>
</comment>
<evidence type="ECO:0000256" key="4">
    <source>
        <dbReference type="ARBA" id="ARBA00023015"/>
    </source>
</evidence>
<comment type="subcellular location">
    <subcellularLocation>
        <location evidence="2">Nucleus</location>
    </subcellularLocation>
</comment>
<dbReference type="PANTHER" id="PTHR40621:SF11">
    <property type="entry name" value="TRANSCRIPTION FACTOR KAPC-RELATED"/>
    <property type="match status" value="1"/>
</dbReference>
<keyword evidence="7" id="KW-0539">Nucleus</keyword>
<evidence type="ECO:0000256" key="2">
    <source>
        <dbReference type="ARBA" id="ARBA00004123"/>
    </source>
</evidence>
<feature type="coiled-coil region" evidence="9">
    <location>
        <begin position="50"/>
        <end position="84"/>
    </location>
</feature>